<evidence type="ECO:0000313" key="7">
    <source>
        <dbReference type="Proteomes" id="UP000229081"/>
    </source>
</evidence>
<feature type="transmembrane region" description="Helical" evidence="4">
    <location>
        <begin position="400"/>
        <end position="421"/>
    </location>
</feature>
<evidence type="ECO:0000256" key="2">
    <source>
        <dbReference type="ARBA" id="ARBA00022989"/>
    </source>
</evidence>
<reference evidence="6 7" key="1">
    <citation type="submission" date="2017-11" db="EMBL/GenBank/DDBJ databases">
        <title>Complete genome sequence of Sphingomonas sp. Strain Cra20, a psychrotolerant potential plant growth promoting rhizobacteria.</title>
        <authorList>
            <person name="Luo Y."/>
        </authorList>
    </citation>
    <scope>NUCLEOTIDE SEQUENCE [LARGE SCALE GENOMIC DNA]</scope>
    <source>
        <strain evidence="6 7">Cra20</strain>
    </source>
</reference>
<dbReference type="InterPro" id="IPR020846">
    <property type="entry name" value="MFS_dom"/>
</dbReference>
<organism evidence="6 7">
    <name type="scientific">Sphingomonas psychrotolerans</name>
    <dbReference type="NCBI Taxonomy" id="1327635"/>
    <lineage>
        <taxon>Bacteria</taxon>
        <taxon>Pseudomonadati</taxon>
        <taxon>Pseudomonadota</taxon>
        <taxon>Alphaproteobacteria</taxon>
        <taxon>Sphingomonadales</taxon>
        <taxon>Sphingomonadaceae</taxon>
        <taxon>Sphingomonas</taxon>
    </lineage>
</organism>
<gene>
    <name evidence="6" type="ORF">CVN68_09175</name>
</gene>
<protein>
    <recommendedName>
        <fullName evidence="5">Major facilitator superfamily (MFS) profile domain-containing protein</fullName>
    </recommendedName>
</protein>
<feature type="transmembrane region" description="Helical" evidence="4">
    <location>
        <begin position="128"/>
        <end position="152"/>
    </location>
</feature>
<feature type="transmembrane region" description="Helical" evidence="4">
    <location>
        <begin position="164"/>
        <end position="189"/>
    </location>
</feature>
<keyword evidence="3 4" id="KW-0472">Membrane</keyword>
<keyword evidence="1 4" id="KW-0812">Transmembrane</keyword>
<feature type="domain" description="Major facilitator superfamily (MFS) profile" evidence="5">
    <location>
        <begin position="35"/>
        <end position="425"/>
    </location>
</feature>
<dbReference type="PANTHER" id="PTHR23528:SF1">
    <property type="entry name" value="MAJOR FACILITATOR SUPERFAMILY (MFS) PROFILE DOMAIN-CONTAINING PROTEIN"/>
    <property type="match status" value="1"/>
</dbReference>
<dbReference type="EMBL" id="CP024923">
    <property type="protein sequence ID" value="ATY32123.1"/>
    <property type="molecule type" value="Genomic_DNA"/>
</dbReference>
<feature type="transmembrane region" description="Helical" evidence="4">
    <location>
        <begin position="69"/>
        <end position="93"/>
    </location>
</feature>
<dbReference type="AlphaFoldDB" id="A0A2K8ME42"/>
<keyword evidence="7" id="KW-1185">Reference proteome</keyword>
<dbReference type="KEGG" id="sphc:CVN68_09175"/>
<feature type="transmembrane region" description="Helical" evidence="4">
    <location>
        <begin position="340"/>
        <end position="362"/>
    </location>
</feature>
<dbReference type="InterPro" id="IPR011701">
    <property type="entry name" value="MFS"/>
</dbReference>
<evidence type="ECO:0000256" key="1">
    <source>
        <dbReference type="ARBA" id="ARBA00022692"/>
    </source>
</evidence>
<evidence type="ECO:0000256" key="3">
    <source>
        <dbReference type="ARBA" id="ARBA00023136"/>
    </source>
</evidence>
<feature type="transmembrane region" description="Helical" evidence="4">
    <location>
        <begin position="312"/>
        <end position="334"/>
    </location>
</feature>
<feature type="transmembrane region" description="Helical" evidence="4">
    <location>
        <begin position="374"/>
        <end position="394"/>
    </location>
</feature>
<name>A0A2K8ME42_9SPHN</name>
<dbReference type="Gene3D" id="1.20.1250.20">
    <property type="entry name" value="MFS general substrate transporter like domains"/>
    <property type="match status" value="2"/>
</dbReference>
<dbReference type="PANTHER" id="PTHR23528">
    <property type="match status" value="1"/>
</dbReference>
<dbReference type="PROSITE" id="PS50850">
    <property type="entry name" value="MFS"/>
    <property type="match status" value="1"/>
</dbReference>
<feature type="transmembrane region" description="Helical" evidence="4">
    <location>
        <begin position="239"/>
        <end position="261"/>
    </location>
</feature>
<evidence type="ECO:0000259" key="5">
    <source>
        <dbReference type="PROSITE" id="PS50850"/>
    </source>
</evidence>
<dbReference type="SUPFAM" id="SSF103473">
    <property type="entry name" value="MFS general substrate transporter"/>
    <property type="match status" value="1"/>
</dbReference>
<proteinExistence type="predicted"/>
<sequence length="425" mass="44712">MSATLLRHRDNGEHVNAEVDTDRASTFSSRGFIVVYALAYAGLFVSFIPFVSVLLPLKVTAVADPEHRIALLSAAALGGAGVASVANLVFGALSDRTLRNRGTRRPWILAGLVLLILAYALFHWSSDAIQMLAAVGLLQIAINMMFAPVGAIMADEVPDAQKGLVAGLMGAAHPFSSLIAVGVTLQALGTQGMRYALMCAVIVLLVLPLLLFLRERRDSLPEPPPALRIRRRADFARIWVARVLVQIAGNGLSTYGLFYFLAVLGQKIPDKHHAEAASEGVAAIFAGVTIVALVLTIAAGRLSDLMMRRKPFLAVAALVMAAGLAIMAAAPNWAVATLGFGAAISGMSVFLALQSALAMQLLPSPRHRGRDLGILNLTNTLPAMVAPLLALALSPDKAGYAPWLLVLALGVLAGGAAAMTIRTQN</sequence>
<dbReference type="InterPro" id="IPR036259">
    <property type="entry name" value="MFS_trans_sf"/>
</dbReference>
<feature type="transmembrane region" description="Helical" evidence="4">
    <location>
        <begin position="281"/>
        <end position="300"/>
    </location>
</feature>
<accession>A0A2K8ME42</accession>
<feature type="transmembrane region" description="Helical" evidence="4">
    <location>
        <begin position="33"/>
        <end position="57"/>
    </location>
</feature>
<dbReference type="GO" id="GO:0022857">
    <property type="term" value="F:transmembrane transporter activity"/>
    <property type="evidence" value="ECO:0007669"/>
    <property type="project" value="InterPro"/>
</dbReference>
<dbReference type="Pfam" id="PF07690">
    <property type="entry name" value="MFS_1"/>
    <property type="match status" value="2"/>
</dbReference>
<feature type="transmembrane region" description="Helical" evidence="4">
    <location>
        <begin position="195"/>
        <end position="213"/>
    </location>
</feature>
<dbReference type="Proteomes" id="UP000229081">
    <property type="component" value="Chromosome"/>
</dbReference>
<evidence type="ECO:0000256" key="4">
    <source>
        <dbReference type="SAM" id="Phobius"/>
    </source>
</evidence>
<keyword evidence="2 4" id="KW-1133">Transmembrane helix</keyword>
<feature type="transmembrane region" description="Helical" evidence="4">
    <location>
        <begin position="105"/>
        <end position="122"/>
    </location>
</feature>
<dbReference type="CDD" id="cd06174">
    <property type="entry name" value="MFS"/>
    <property type="match status" value="1"/>
</dbReference>
<evidence type="ECO:0000313" key="6">
    <source>
        <dbReference type="EMBL" id="ATY32123.1"/>
    </source>
</evidence>